<evidence type="ECO:0000313" key="2">
    <source>
        <dbReference type="Proteomes" id="UP001203423"/>
    </source>
</evidence>
<gene>
    <name evidence="1" type="ORF">L2764_27345</name>
</gene>
<accession>A0ABT0LK28</accession>
<comment type="caution">
    <text evidence="1">The sequence shown here is derived from an EMBL/GenBank/DDBJ whole genome shotgun (WGS) entry which is preliminary data.</text>
</comment>
<dbReference type="Proteomes" id="UP001203423">
    <property type="component" value="Unassembled WGS sequence"/>
</dbReference>
<dbReference type="EMBL" id="JAKIKS010000329">
    <property type="protein sequence ID" value="MCL1128051.1"/>
    <property type="molecule type" value="Genomic_DNA"/>
</dbReference>
<keyword evidence="2" id="KW-1185">Reference proteome</keyword>
<organism evidence="1 2">
    <name type="scientific">Shewanella surugensis</name>
    <dbReference type="NCBI Taxonomy" id="212020"/>
    <lineage>
        <taxon>Bacteria</taxon>
        <taxon>Pseudomonadati</taxon>
        <taxon>Pseudomonadota</taxon>
        <taxon>Gammaproteobacteria</taxon>
        <taxon>Alteromonadales</taxon>
        <taxon>Shewanellaceae</taxon>
        <taxon>Shewanella</taxon>
    </lineage>
</organism>
<reference evidence="1 2" key="1">
    <citation type="submission" date="2022-01" db="EMBL/GenBank/DDBJ databases">
        <title>Whole genome-based taxonomy of the Shewanellaceae.</title>
        <authorList>
            <person name="Martin-Rodriguez A.J."/>
        </authorList>
    </citation>
    <scope>NUCLEOTIDE SEQUENCE [LARGE SCALE GENOMIC DNA]</scope>
    <source>
        <strain evidence="1 2">DSM 17177</strain>
    </source>
</reference>
<evidence type="ECO:0000313" key="1">
    <source>
        <dbReference type="EMBL" id="MCL1128051.1"/>
    </source>
</evidence>
<name>A0ABT0LK28_9GAMM</name>
<dbReference type="RefSeq" id="WP_248943473.1">
    <property type="nucleotide sequence ID" value="NZ_JAKIKS010000329.1"/>
</dbReference>
<proteinExistence type="predicted"/>
<sequence length="178" mass="19818">MTERHSDIQIKNNWVVPTQQQLLTPSEFPESHTGILFVNGPKFVDAATMRADFPEYSDMTSLVTKYDMIEEANAALYQTLNNTEPRDDIDLNPNPGEMSLTILNQSSNIGVNVYLKDDSTNTLLFSSDYLNPLASQTYNASSYSSTSGLLGKSVNVYIAFYAGRDRTLLTKIESAELL</sequence>
<protein>
    <submittedName>
        <fullName evidence="1">Uncharacterized protein</fullName>
    </submittedName>
</protein>